<evidence type="ECO:0000313" key="3">
    <source>
        <dbReference type="Proteomes" id="UP000325690"/>
    </source>
</evidence>
<comment type="caution">
    <text evidence="2">The sequence shown here is derived from an EMBL/GenBank/DDBJ whole genome shotgun (WGS) entry which is preliminary data.</text>
</comment>
<dbReference type="RefSeq" id="WP_003891269.1">
    <property type="nucleotide sequence ID" value="NZ_ANBO01000043.1"/>
</dbReference>
<evidence type="ECO:0000313" key="2">
    <source>
        <dbReference type="EMBL" id="KAB7752638.1"/>
    </source>
</evidence>
<evidence type="ECO:0000256" key="1">
    <source>
        <dbReference type="SAM" id="SignalP"/>
    </source>
</evidence>
<evidence type="ECO:0008006" key="4">
    <source>
        <dbReference type="Google" id="ProtNLM"/>
    </source>
</evidence>
<dbReference type="EMBL" id="ANBP01000044">
    <property type="protein sequence ID" value="KAB7752638.1"/>
    <property type="molecule type" value="Genomic_DNA"/>
</dbReference>
<proteinExistence type="predicted"/>
<feature type="signal peptide" evidence="1">
    <location>
        <begin position="1"/>
        <end position="28"/>
    </location>
</feature>
<organism evidence="2 3">
    <name type="scientific">Mycolicibacterium phlei DSM 43239 = CCUG 21000</name>
    <dbReference type="NCBI Taxonomy" id="1226750"/>
    <lineage>
        <taxon>Bacteria</taxon>
        <taxon>Bacillati</taxon>
        <taxon>Actinomycetota</taxon>
        <taxon>Actinomycetes</taxon>
        <taxon>Mycobacteriales</taxon>
        <taxon>Mycobacteriaceae</taxon>
        <taxon>Mycolicibacterium</taxon>
    </lineage>
</organism>
<sequence length="102" mass="10477">MNTTRARYAATLLGTLAVLLLAPATAHAVDNEPGPTTGTGCTYTDADGYPIPIDDGQDVFVDGKIVSCRNGKISTTTAPQRNGAAVRPGIGVGKLPVLTRLP</sequence>
<accession>A0A5N5UTE1</accession>
<keyword evidence="1" id="KW-0732">Signal</keyword>
<protein>
    <recommendedName>
        <fullName evidence="4">Secreted protein</fullName>
    </recommendedName>
</protein>
<feature type="chain" id="PRO_5024314661" description="Secreted protein" evidence="1">
    <location>
        <begin position="29"/>
        <end position="102"/>
    </location>
</feature>
<keyword evidence="3" id="KW-1185">Reference proteome</keyword>
<reference evidence="2 3" key="1">
    <citation type="submission" date="2012-10" db="EMBL/GenBank/DDBJ databases">
        <title>The draft sequence of the Mycobacterium pheli genome.</title>
        <authorList>
            <person name="Pettersson B.M.F."/>
            <person name="Das S."/>
            <person name="Dasgupta S."/>
            <person name="Bhattacharya A."/>
            <person name="Kirsebom L.A."/>
        </authorList>
    </citation>
    <scope>NUCLEOTIDE SEQUENCE [LARGE SCALE GENOMIC DNA]</scope>
    <source>
        <strain evidence="2 3">CCUG 21000</strain>
    </source>
</reference>
<name>A0A5N5UTE1_MYCPH</name>
<dbReference type="GeneID" id="74302650"/>
<dbReference type="AlphaFoldDB" id="A0A5N5UTE1"/>
<gene>
    <name evidence="2" type="ORF">MPHL21000_22015</name>
</gene>
<dbReference type="Proteomes" id="UP000325690">
    <property type="component" value="Unassembled WGS sequence"/>
</dbReference>